<feature type="non-terminal residue" evidence="9">
    <location>
        <position position="221"/>
    </location>
</feature>
<keyword evidence="6" id="KW-0418">Kinase</keyword>
<comment type="caution">
    <text evidence="9">The sequence shown here is derived from an EMBL/GenBank/DDBJ whole genome shotgun (WGS) entry which is preliminary data.</text>
</comment>
<evidence type="ECO:0000256" key="6">
    <source>
        <dbReference type="ARBA" id="ARBA00022777"/>
    </source>
</evidence>
<dbReference type="AlphaFoldDB" id="K1SJQ7"/>
<dbReference type="GO" id="GO:0016301">
    <property type="term" value="F:kinase activity"/>
    <property type="evidence" value="ECO:0007669"/>
    <property type="project" value="UniProtKB-KW"/>
</dbReference>
<keyword evidence="4" id="KW-0808">Transferase</keyword>
<dbReference type="PROSITE" id="PS51099">
    <property type="entry name" value="PTS_EIIB_TYPE_2"/>
    <property type="match status" value="1"/>
</dbReference>
<evidence type="ECO:0000256" key="4">
    <source>
        <dbReference type="ARBA" id="ARBA00022679"/>
    </source>
</evidence>
<evidence type="ECO:0000256" key="7">
    <source>
        <dbReference type="SAM" id="Phobius"/>
    </source>
</evidence>
<dbReference type="InterPro" id="IPR036095">
    <property type="entry name" value="PTS_EIIB-like_sf"/>
</dbReference>
<dbReference type="NCBIfam" id="TIGR00829">
    <property type="entry name" value="FRU"/>
    <property type="match status" value="1"/>
</dbReference>
<dbReference type="FunFam" id="3.40.50.2300:FF:000014">
    <property type="entry name" value="PTS system fructose-like transporter subunit IIB"/>
    <property type="match status" value="1"/>
</dbReference>
<keyword evidence="5" id="KW-0598">Phosphotransferase system</keyword>
<organism evidence="9">
    <name type="scientific">human gut metagenome</name>
    <dbReference type="NCBI Taxonomy" id="408170"/>
    <lineage>
        <taxon>unclassified sequences</taxon>
        <taxon>metagenomes</taxon>
        <taxon>organismal metagenomes</taxon>
    </lineage>
</organism>
<dbReference type="PANTHER" id="PTHR30505:SF0">
    <property type="entry name" value="FRUCTOSE-LIKE PTS SYSTEM EIIBC COMPONENT-RELATED"/>
    <property type="match status" value="1"/>
</dbReference>
<dbReference type="SUPFAM" id="SSF52794">
    <property type="entry name" value="PTS system IIB component-like"/>
    <property type="match status" value="1"/>
</dbReference>
<feature type="transmembrane region" description="Helical" evidence="7">
    <location>
        <begin position="161"/>
        <end position="181"/>
    </location>
</feature>
<keyword evidence="7" id="KW-0812">Transmembrane</keyword>
<feature type="transmembrane region" description="Helical" evidence="7">
    <location>
        <begin position="201"/>
        <end position="220"/>
    </location>
</feature>
<evidence type="ECO:0000256" key="1">
    <source>
        <dbReference type="ARBA" id="ARBA00022448"/>
    </source>
</evidence>
<dbReference type="InterPro" id="IPR003501">
    <property type="entry name" value="PTS_EIIB_2/3"/>
</dbReference>
<name>K1SJQ7_9ZZZZ</name>
<keyword evidence="1" id="KW-0813">Transport</keyword>
<keyword evidence="2" id="KW-0597">Phosphoprotein</keyword>
<dbReference type="InterPro" id="IPR050864">
    <property type="entry name" value="Bacterial_PTS_Sugar_Transport"/>
</dbReference>
<dbReference type="InterPro" id="IPR013011">
    <property type="entry name" value="PTS_EIIB_2"/>
</dbReference>
<proteinExistence type="predicted"/>
<feature type="domain" description="PTS EIIB type-2" evidence="8">
    <location>
        <begin position="31"/>
        <end position="126"/>
    </location>
</feature>
<sequence length="221" mass="23091">MIDAADESAKSIDDRLSDTGITTEEKKGFKLLAVTSCPTGIAHTYMAAEALEKAARAADCQIKIETRGSAGAKNVLTAEEIEAADCIIVAADAKVPMDRFNGKKVISCQVSDGIGKADQLVKQAMSGNVEVFHGESSETTTAVTGKESAAHKIYTQLMNGVSHMLPFVVGGGILIAIAFLIDGLNVDINALPADQRSNFGTITPIAAMFKNIGGVAFGLML</sequence>
<keyword evidence="3" id="KW-0762">Sugar transport</keyword>
<dbReference type="Pfam" id="PF02302">
    <property type="entry name" value="PTS_IIB"/>
    <property type="match status" value="1"/>
</dbReference>
<dbReference type="GO" id="GO:0022877">
    <property type="term" value="F:protein-N(PI)-phosphohistidine-fructose phosphotransferase system transporter activity"/>
    <property type="evidence" value="ECO:0007669"/>
    <property type="project" value="InterPro"/>
</dbReference>
<dbReference type="GO" id="GO:0009401">
    <property type="term" value="P:phosphoenolpyruvate-dependent sugar phosphotransferase system"/>
    <property type="evidence" value="ECO:0007669"/>
    <property type="project" value="UniProtKB-KW"/>
</dbReference>
<reference evidence="9" key="1">
    <citation type="journal article" date="2013" name="Environ. Microbiol.">
        <title>Microbiota from the distal guts of lean and obese adolescents exhibit partial functional redundancy besides clear differences in community structure.</title>
        <authorList>
            <person name="Ferrer M."/>
            <person name="Ruiz A."/>
            <person name="Lanza F."/>
            <person name="Haange S.B."/>
            <person name="Oberbach A."/>
            <person name="Till H."/>
            <person name="Bargiela R."/>
            <person name="Campoy C."/>
            <person name="Segura M.T."/>
            <person name="Richter M."/>
            <person name="von Bergen M."/>
            <person name="Seifert J."/>
            <person name="Suarez A."/>
        </authorList>
    </citation>
    <scope>NUCLEOTIDE SEQUENCE</scope>
</reference>
<dbReference type="GO" id="GO:0005886">
    <property type="term" value="C:plasma membrane"/>
    <property type="evidence" value="ECO:0007669"/>
    <property type="project" value="TreeGrafter"/>
</dbReference>
<dbReference type="PANTHER" id="PTHR30505">
    <property type="entry name" value="FRUCTOSE-LIKE PERMEASE"/>
    <property type="match status" value="1"/>
</dbReference>
<protein>
    <submittedName>
        <fullName evidence="9">PTS system D-fructose-specific IIA component</fullName>
    </submittedName>
</protein>
<evidence type="ECO:0000313" key="9">
    <source>
        <dbReference type="EMBL" id="EKC55619.1"/>
    </source>
</evidence>
<keyword evidence="7" id="KW-0472">Membrane</keyword>
<dbReference type="CDD" id="cd05569">
    <property type="entry name" value="PTS_IIB_fructose"/>
    <property type="match status" value="1"/>
</dbReference>
<evidence type="ECO:0000256" key="3">
    <source>
        <dbReference type="ARBA" id="ARBA00022597"/>
    </source>
</evidence>
<evidence type="ECO:0000259" key="8">
    <source>
        <dbReference type="PROSITE" id="PS51099"/>
    </source>
</evidence>
<dbReference type="InterPro" id="IPR003353">
    <property type="entry name" value="PTS_IIB_fruc"/>
</dbReference>
<dbReference type="Gene3D" id="3.40.50.2300">
    <property type="match status" value="1"/>
</dbReference>
<dbReference type="EMBL" id="AJWY01010411">
    <property type="protein sequence ID" value="EKC55619.1"/>
    <property type="molecule type" value="Genomic_DNA"/>
</dbReference>
<evidence type="ECO:0000256" key="2">
    <source>
        <dbReference type="ARBA" id="ARBA00022553"/>
    </source>
</evidence>
<evidence type="ECO:0000256" key="5">
    <source>
        <dbReference type="ARBA" id="ARBA00022683"/>
    </source>
</evidence>
<dbReference type="GO" id="GO:0090563">
    <property type="term" value="F:protein-phosphocysteine-sugar phosphotransferase activity"/>
    <property type="evidence" value="ECO:0007669"/>
    <property type="project" value="TreeGrafter"/>
</dbReference>
<accession>K1SJQ7</accession>
<gene>
    <name evidence="9" type="ORF">LEA_15251</name>
</gene>
<keyword evidence="7" id="KW-1133">Transmembrane helix</keyword>